<name>A0A9N9N124_9CUCU</name>
<dbReference type="OrthoDB" id="272985at2759"/>
<dbReference type="EMBL" id="OU892283">
    <property type="protein sequence ID" value="CAG9771873.1"/>
    <property type="molecule type" value="Genomic_DNA"/>
</dbReference>
<proteinExistence type="predicted"/>
<organism evidence="1 2">
    <name type="scientific">Ceutorhynchus assimilis</name>
    <name type="common">cabbage seed weevil</name>
    <dbReference type="NCBI Taxonomy" id="467358"/>
    <lineage>
        <taxon>Eukaryota</taxon>
        <taxon>Metazoa</taxon>
        <taxon>Ecdysozoa</taxon>
        <taxon>Arthropoda</taxon>
        <taxon>Hexapoda</taxon>
        <taxon>Insecta</taxon>
        <taxon>Pterygota</taxon>
        <taxon>Neoptera</taxon>
        <taxon>Endopterygota</taxon>
        <taxon>Coleoptera</taxon>
        <taxon>Polyphaga</taxon>
        <taxon>Cucujiformia</taxon>
        <taxon>Curculionidae</taxon>
        <taxon>Ceutorhynchinae</taxon>
        <taxon>Ceutorhynchus</taxon>
    </lineage>
</organism>
<accession>A0A9N9N124</accession>
<dbReference type="AlphaFoldDB" id="A0A9N9N124"/>
<protein>
    <submittedName>
        <fullName evidence="1">Uncharacterized protein</fullName>
    </submittedName>
</protein>
<evidence type="ECO:0000313" key="1">
    <source>
        <dbReference type="EMBL" id="CAG9771873.1"/>
    </source>
</evidence>
<gene>
    <name evidence="1" type="ORF">CEUTPL_LOCUS12298</name>
</gene>
<sequence length="78" mass="8657">MRVQLGDNVSNAAFSKLLLQIGDGDFPSEENLILIPTALTSVVNTLPELIAKIYRDVKSLQEKSTTWLCERAILTPKK</sequence>
<evidence type="ECO:0000313" key="2">
    <source>
        <dbReference type="Proteomes" id="UP001152799"/>
    </source>
</evidence>
<keyword evidence="2" id="KW-1185">Reference proteome</keyword>
<reference evidence="1" key="1">
    <citation type="submission" date="2022-01" db="EMBL/GenBank/DDBJ databases">
        <authorList>
            <person name="King R."/>
        </authorList>
    </citation>
    <scope>NUCLEOTIDE SEQUENCE</scope>
</reference>
<dbReference type="Proteomes" id="UP001152799">
    <property type="component" value="Chromosome 7"/>
</dbReference>